<name>A0A1J9RN35_9PEZI</name>
<accession>A0A1J9RN35</accession>
<evidence type="ECO:0000256" key="2">
    <source>
        <dbReference type="SAM" id="Phobius"/>
    </source>
</evidence>
<keyword evidence="2" id="KW-1133">Transmembrane helix</keyword>
<reference evidence="3 4" key="1">
    <citation type="submission" date="2016-10" db="EMBL/GenBank/DDBJ databases">
        <title>Proteomics and genomics reveal pathogen-plant mechanisms compatible with a hemibiotrophic lifestyle of Diplodia corticola.</title>
        <authorList>
            <person name="Fernandes I."/>
            <person name="De Jonge R."/>
            <person name="Van De Peer Y."/>
            <person name="Devreese B."/>
            <person name="Alves A."/>
            <person name="Esteves A.C."/>
        </authorList>
    </citation>
    <scope>NUCLEOTIDE SEQUENCE [LARGE SCALE GENOMIC DNA]</scope>
    <source>
        <strain evidence="3 4">CBS 112549</strain>
    </source>
</reference>
<feature type="compositionally biased region" description="Low complexity" evidence="1">
    <location>
        <begin position="45"/>
        <end position="54"/>
    </location>
</feature>
<keyword evidence="2" id="KW-0812">Transmembrane</keyword>
<dbReference type="RefSeq" id="XP_020130231.1">
    <property type="nucleotide sequence ID" value="XM_020273383.1"/>
</dbReference>
<dbReference type="EMBL" id="MNUE01000026">
    <property type="protein sequence ID" value="OJD33971.1"/>
    <property type="molecule type" value="Genomic_DNA"/>
</dbReference>
<comment type="caution">
    <text evidence="3">The sequence shown here is derived from an EMBL/GenBank/DDBJ whole genome shotgun (WGS) entry which is preliminary data.</text>
</comment>
<evidence type="ECO:0000313" key="3">
    <source>
        <dbReference type="EMBL" id="OJD33971.1"/>
    </source>
</evidence>
<dbReference type="AlphaFoldDB" id="A0A1J9RN35"/>
<evidence type="ECO:0000313" key="4">
    <source>
        <dbReference type="Proteomes" id="UP000183809"/>
    </source>
</evidence>
<dbReference type="Proteomes" id="UP000183809">
    <property type="component" value="Unassembled WGS sequence"/>
</dbReference>
<feature type="region of interest" description="Disordered" evidence="1">
    <location>
        <begin position="45"/>
        <end position="69"/>
    </location>
</feature>
<feature type="transmembrane region" description="Helical" evidence="2">
    <location>
        <begin position="6"/>
        <end position="26"/>
    </location>
</feature>
<dbReference type="GeneID" id="31013644"/>
<organism evidence="3 4">
    <name type="scientific">Diplodia corticola</name>
    <dbReference type="NCBI Taxonomy" id="236234"/>
    <lineage>
        <taxon>Eukaryota</taxon>
        <taxon>Fungi</taxon>
        <taxon>Dikarya</taxon>
        <taxon>Ascomycota</taxon>
        <taxon>Pezizomycotina</taxon>
        <taxon>Dothideomycetes</taxon>
        <taxon>Dothideomycetes incertae sedis</taxon>
        <taxon>Botryosphaeriales</taxon>
        <taxon>Botryosphaeriaceae</taxon>
        <taxon>Diplodia</taxon>
    </lineage>
</organism>
<proteinExistence type="predicted"/>
<sequence>MGATIIAGVVIAVIVVALAGAGFWFYRAYNIDKAKKTAMAGKWSGAYSTGASSASGGGVQQPGQPGLPR</sequence>
<keyword evidence="2" id="KW-0472">Membrane</keyword>
<evidence type="ECO:0000256" key="1">
    <source>
        <dbReference type="SAM" id="MobiDB-lite"/>
    </source>
</evidence>
<gene>
    <name evidence="3" type="ORF">BKCO1_26000126</name>
</gene>
<keyword evidence="4" id="KW-1185">Reference proteome</keyword>
<protein>
    <submittedName>
        <fullName evidence="3">Uncharacterized protein</fullName>
    </submittedName>
</protein>